<evidence type="ECO:0000256" key="1">
    <source>
        <dbReference type="SAM" id="MobiDB-lite"/>
    </source>
</evidence>
<accession>A0A0K0X1Q5</accession>
<protein>
    <recommendedName>
        <fullName evidence="4">ESX-1 secretion-associated protein</fullName>
    </recommendedName>
</protein>
<gene>
    <name evidence="2" type="ORF">AFA91_04250</name>
</gene>
<dbReference type="KEGG" id="mgo:AFA91_04250"/>
<evidence type="ECO:0008006" key="4">
    <source>
        <dbReference type="Google" id="ProtNLM"/>
    </source>
</evidence>
<dbReference type="Proteomes" id="UP000062255">
    <property type="component" value="Chromosome"/>
</dbReference>
<reference evidence="2 3" key="1">
    <citation type="submission" date="2015-07" db="EMBL/GenBank/DDBJ databases">
        <title>Complete genome sequence of Mycobacterium goodii X7B, a facultative thermophilic biodesulfurizing bacterium.</title>
        <authorList>
            <person name="Yu B."/>
            <person name="Li F."/>
            <person name="Xu P."/>
        </authorList>
    </citation>
    <scope>NUCLEOTIDE SEQUENCE [LARGE SCALE GENOMIC DNA]</scope>
    <source>
        <strain evidence="2 3">X7B</strain>
    </source>
</reference>
<dbReference type="RefSeq" id="WP_049743630.1">
    <property type="nucleotide sequence ID" value="NZ_CP012150.1"/>
</dbReference>
<dbReference type="PATRIC" id="fig|134601.6.peg.879"/>
<feature type="region of interest" description="Disordered" evidence="1">
    <location>
        <begin position="116"/>
        <end position="136"/>
    </location>
</feature>
<dbReference type="SUPFAM" id="SSF140453">
    <property type="entry name" value="EsxAB dimer-like"/>
    <property type="match status" value="1"/>
</dbReference>
<evidence type="ECO:0000313" key="2">
    <source>
        <dbReference type="EMBL" id="AKS31223.1"/>
    </source>
</evidence>
<dbReference type="GO" id="GO:0009306">
    <property type="term" value="P:protein secretion"/>
    <property type="evidence" value="ECO:0007669"/>
    <property type="project" value="InterPro"/>
</dbReference>
<dbReference type="AlphaFoldDB" id="A0A0K0X1Q5"/>
<dbReference type="EMBL" id="CP012150">
    <property type="protein sequence ID" value="AKS31223.1"/>
    <property type="molecule type" value="Genomic_DNA"/>
</dbReference>
<dbReference type="Gene3D" id="1.10.287.1060">
    <property type="entry name" value="ESAT-6-like"/>
    <property type="match status" value="1"/>
</dbReference>
<name>A0A0K0X1Q5_MYCGD</name>
<sequence length="136" mass="14795">MPPFGRHRYARAAALAAHNRTCSHPNDRQGRIMTNSELHVTPAEVRRSADQMDVVAHEASSSRKAMADGISGQTTAWKEAGTPGFAKFVGIAHSQAERLRTDLTDLRDRLRTAADVYERQDHEAGGALDSSVGVTD</sequence>
<dbReference type="Pfam" id="PF10824">
    <property type="entry name" value="T7SS_ESX_EspC"/>
    <property type="match status" value="1"/>
</dbReference>
<dbReference type="InterPro" id="IPR036689">
    <property type="entry name" value="ESAT-6-like_sf"/>
</dbReference>
<dbReference type="OrthoDB" id="4734299at2"/>
<organism evidence="2 3">
    <name type="scientific">Mycolicibacterium goodii</name>
    <name type="common">Mycobacterium goodii</name>
    <dbReference type="NCBI Taxonomy" id="134601"/>
    <lineage>
        <taxon>Bacteria</taxon>
        <taxon>Bacillati</taxon>
        <taxon>Actinomycetota</taxon>
        <taxon>Actinomycetes</taxon>
        <taxon>Mycobacteriales</taxon>
        <taxon>Mycobacteriaceae</taxon>
        <taxon>Mycolicibacterium</taxon>
    </lineage>
</organism>
<proteinExistence type="predicted"/>
<evidence type="ECO:0000313" key="3">
    <source>
        <dbReference type="Proteomes" id="UP000062255"/>
    </source>
</evidence>
<dbReference type="InterPro" id="IPR022536">
    <property type="entry name" value="EspC"/>
</dbReference>